<dbReference type="Proteomes" id="UP001186974">
    <property type="component" value="Unassembled WGS sequence"/>
</dbReference>
<evidence type="ECO:0000313" key="2">
    <source>
        <dbReference type="Proteomes" id="UP001186974"/>
    </source>
</evidence>
<comment type="caution">
    <text evidence="1">The sequence shown here is derived from an EMBL/GenBank/DDBJ whole genome shotgun (WGS) entry which is preliminary data.</text>
</comment>
<accession>A0ACC3D742</accession>
<protein>
    <submittedName>
        <fullName evidence="1">Uncharacterized protein</fullName>
    </submittedName>
</protein>
<organism evidence="1 2">
    <name type="scientific">Coniosporium uncinatum</name>
    <dbReference type="NCBI Taxonomy" id="93489"/>
    <lineage>
        <taxon>Eukaryota</taxon>
        <taxon>Fungi</taxon>
        <taxon>Dikarya</taxon>
        <taxon>Ascomycota</taxon>
        <taxon>Pezizomycotina</taxon>
        <taxon>Dothideomycetes</taxon>
        <taxon>Dothideomycetes incertae sedis</taxon>
        <taxon>Coniosporium</taxon>
    </lineage>
</organism>
<proteinExistence type="predicted"/>
<name>A0ACC3D742_9PEZI</name>
<keyword evidence="2" id="KW-1185">Reference proteome</keyword>
<reference evidence="1" key="1">
    <citation type="submission" date="2024-09" db="EMBL/GenBank/DDBJ databases">
        <title>Black Yeasts Isolated from many extreme environments.</title>
        <authorList>
            <person name="Coleine C."/>
            <person name="Stajich J.E."/>
            <person name="Selbmann L."/>
        </authorList>
    </citation>
    <scope>NUCLEOTIDE SEQUENCE</scope>
    <source>
        <strain evidence="1">CCFEE 5737</strain>
    </source>
</reference>
<gene>
    <name evidence="1" type="ORF">LTS18_003435</name>
</gene>
<evidence type="ECO:0000313" key="1">
    <source>
        <dbReference type="EMBL" id="KAK3062750.1"/>
    </source>
</evidence>
<sequence>MAPKTKAKKPASSSSGQKTDYKSYVDWAAKQTSKGSRKALEQSHDHSAMGELQTIPARHGTATFVPKGHSIKIINTYGKQVVDTWAFALHAPPSSEDKQKEEEAKQQGDEQAQGGADKKEEPKKEETEKDEPGKEAEETKEKTEETAQDADADAKKGAEETADKAKDAAEGTKKEGEKASSGWTSYIPSIRSKPKKLNQSGEKKEAAAPAKPAEKKGNEASKTWSQYLMGSSESKDAPKEKDPSKGWSSYIPSGQGFSAYIPTGDKLSGFAASHYRDPDKSLAEQLYNFSKTPVGSAGLSRE</sequence>
<dbReference type="EMBL" id="JAWDJW010007143">
    <property type="protein sequence ID" value="KAK3062750.1"/>
    <property type="molecule type" value="Genomic_DNA"/>
</dbReference>